<dbReference type="OMA" id="QHFSNYD"/>
<feature type="transmembrane region" description="Helical" evidence="1">
    <location>
        <begin position="264"/>
        <end position="285"/>
    </location>
</feature>
<dbReference type="InterPro" id="IPR002656">
    <property type="entry name" value="Acyl_transf_3_dom"/>
</dbReference>
<dbReference type="Proteomes" id="UP000009046">
    <property type="component" value="Unassembled WGS sequence"/>
</dbReference>
<dbReference type="Pfam" id="PF20146">
    <property type="entry name" value="NRF"/>
    <property type="match status" value="1"/>
</dbReference>
<feature type="domain" description="Nose resistant-to-fluoxetine protein N-terminal" evidence="3">
    <location>
        <begin position="56"/>
        <end position="187"/>
    </location>
</feature>
<gene>
    <name evidence="5" type="primary">8237513</name>
    <name evidence="4" type="ORF">Phum_PHUM216760</name>
</gene>
<feature type="transmembrane region" description="Helical" evidence="1">
    <location>
        <begin position="305"/>
        <end position="325"/>
    </location>
</feature>
<feature type="chain" id="PRO_5014570105" description="Nose resistant-to-fluoxetine protein N-terminal domain-containing protein" evidence="2">
    <location>
        <begin position="23"/>
        <end position="708"/>
    </location>
</feature>
<dbReference type="HOGENOM" id="CLU_007874_2_2_1"/>
<evidence type="ECO:0000313" key="6">
    <source>
        <dbReference type="Proteomes" id="UP000009046"/>
    </source>
</evidence>
<reference evidence="4" key="2">
    <citation type="submission" date="2007-04" db="EMBL/GenBank/DDBJ databases">
        <title>The genome of the human body louse.</title>
        <authorList>
            <consortium name="The Human Body Louse Genome Consortium"/>
            <person name="Kirkness E."/>
            <person name="Walenz B."/>
            <person name="Hass B."/>
            <person name="Bruggner R."/>
            <person name="Strausberg R."/>
        </authorList>
    </citation>
    <scope>NUCLEOTIDE SEQUENCE</scope>
    <source>
        <strain evidence="4">USDA</strain>
    </source>
</reference>
<feature type="transmembrane region" description="Helical" evidence="1">
    <location>
        <begin position="625"/>
        <end position="648"/>
    </location>
</feature>
<dbReference type="eggNOG" id="KOG3700">
    <property type="taxonomic scope" value="Eukaryota"/>
</dbReference>
<dbReference type="GO" id="GO:0016747">
    <property type="term" value="F:acyltransferase activity, transferring groups other than amino-acyl groups"/>
    <property type="evidence" value="ECO:0007669"/>
    <property type="project" value="InterPro"/>
</dbReference>
<dbReference type="InterPro" id="IPR052728">
    <property type="entry name" value="O2_lipid_transport_reg"/>
</dbReference>
<dbReference type="InParanoid" id="E0VHW3"/>
<dbReference type="VEuPathDB" id="VectorBase:PHUM216760"/>
<feature type="transmembrane region" description="Helical" evidence="1">
    <location>
        <begin position="513"/>
        <end position="537"/>
    </location>
</feature>
<dbReference type="AlphaFoldDB" id="E0VHW3"/>
<dbReference type="SMART" id="SM00703">
    <property type="entry name" value="NRF"/>
    <property type="match status" value="1"/>
</dbReference>
<evidence type="ECO:0000256" key="1">
    <source>
        <dbReference type="SAM" id="Phobius"/>
    </source>
</evidence>
<accession>E0VHW3</accession>
<dbReference type="EMBL" id="DS235172">
    <property type="protein sequence ID" value="EEB12969.1"/>
    <property type="molecule type" value="Genomic_DNA"/>
</dbReference>
<name>E0VHW3_PEDHC</name>
<organism>
    <name type="scientific">Pediculus humanus subsp. corporis</name>
    <name type="common">Body louse</name>
    <dbReference type="NCBI Taxonomy" id="121224"/>
    <lineage>
        <taxon>Eukaryota</taxon>
        <taxon>Metazoa</taxon>
        <taxon>Ecdysozoa</taxon>
        <taxon>Arthropoda</taxon>
        <taxon>Hexapoda</taxon>
        <taxon>Insecta</taxon>
        <taxon>Pterygota</taxon>
        <taxon>Neoptera</taxon>
        <taxon>Paraneoptera</taxon>
        <taxon>Psocodea</taxon>
        <taxon>Troctomorpha</taxon>
        <taxon>Phthiraptera</taxon>
        <taxon>Anoplura</taxon>
        <taxon>Pediculidae</taxon>
        <taxon>Pediculus</taxon>
    </lineage>
</organism>
<keyword evidence="1" id="KW-0812">Transmembrane</keyword>
<evidence type="ECO:0000313" key="4">
    <source>
        <dbReference type="EMBL" id="EEB12969.1"/>
    </source>
</evidence>
<reference evidence="4" key="1">
    <citation type="submission" date="2007-04" db="EMBL/GenBank/DDBJ databases">
        <title>Annotation of Pediculus humanus corporis strain USDA.</title>
        <authorList>
            <person name="Kirkness E."/>
            <person name="Hannick L."/>
            <person name="Hass B."/>
            <person name="Bruggner R."/>
            <person name="Lawson D."/>
            <person name="Bidwell S."/>
            <person name="Joardar V."/>
            <person name="Caler E."/>
            <person name="Walenz B."/>
            <person name="Inman J."/>
            <person name="Schobel S."/>
            <person name="Galinsky K."/>
            <person name="Amedeo P."/>
            <person name="Strausberg R."/>
        </authorList>
    </citation>
    <scope>NUCLEOTIDE SEQUENCE</scope>
    <source>
        <strain evidence="4">USDA</strain>
    </source>
</reference>
<protein>
    <recommendedName>
        <fullName evidence="3">Nose resistant-to-fluoxetine protein N-terminal domain-containing protein</fullName>
    </recommendedName>
</protein>
<dbReference type="OrthoDB" id="118951at2759"/>
<feature type="transmembrane region" description="Helical" evidence="1">
    <location>
        <begin position="345"/>
        <end position="366"/>
    </location>
</feature>
<feature type="transmembrane region" description="Helical" evidence="1">
    <location>
        <begin position="198"/>
        <end position="220"/>
    </location>
</feature>
<keyword evidence="1" id="KW-1133">Transmembrane helix</keyword>
<dbReference type="GeneID" id="8237513"/>
<dbReference type="CTD" id="8237513"/>
<reference evidence="5" key="3">
    <citation type="submission" date="2021-02" db="UniProtKB">
        <authorList>
            <consortium name="EnsemblMetazoa"/>
        </authorList>
    </citation>
    <scope>IDENTIFICATION</scope>
    <source>
        <strain evidence="5">USDA</strain>
    </source>
</reference>
<keyword evidence="2" id="KW-0732">Signal</keyword>
<evidence type="ECO:0000256" key="2">
    <source>
        <dbReference type="SAM" id="SignalP"/>
    </source>
</evidence>
<dbReference type="EMBL" id="AAZO01002491">
    <property type="status" value="NOT_ANNOTATED_CDS"/>
    <property type="molecule type" value="Genomic_DNA"/>
</dbReference>
<dbReference type="KEGG" id="phu:Phum_PHUM216760"/>
<proteinExistence type="predicted"/>
<dbReference type="Pfam" id="PF01757">
    <property type="entry name" value="Acyl_transf_3"/>
    <property type="match status" value="1"/>
</dbReference>
<dbReference type="EnsemblMetazoa" id="PHUM216760-RA">
    <property type="protein sequence ID" value="PHUM216760-PA"/>
    <property type="gene ID" value="PHUM216760"/>
</dbReference>
<dbReference type="RefSeq" id="XP_002425707.1">
    <property type="nucleotide sequence ID" value="XM_002425662.1"/>
</dbReference>
<keyword evidence="1" id="KW-0472">Membrane</keyword>
<evidence type="ECO:0000313" key="5">
    <source>
        <dbReference type="EnsemblMetazoa" id="PHUM216760-PA"/>
    </source>
</evidence>
<feature type="signal peptide" evidence="2">
    <location>
        <begin position="1"/>
        <end position="22"/>
    </location>
</feature>
<dbReference type="PANTHER" id="PTHR11161:SF0">
    <property type="entry name" value="O-ACYLTRANSFERASE LIKE PROTEIN"/>
    <property type="match status" value="1"/>
</dbReference>
<feature type="transmembrane region" description="Helical" evidence="1">
    <location>
        <begin position="557"/>
        <end position="576"/>
    </location>
</feature>
<evidence type="ECO:0000259" key="3">
    <source>
        <dbReference type="SMART" id="SM00703"/>
    </source>
</evidence>
<dbReference type="PANTHER" id="PTHR11161">
    <property type="entry name" value="O-ACYLTRANSFERASE"/>
    <property type="match status" value="1"/>
</dbReference>
<sequence length="708" mass="81334">MAKLSSSLWIVTLTFLINLSRCEKIQNVYPAIKSFNVENYFKSETFKDLLKSGRLSELCGKHFEMWFDDLSKGDAWALQMMDSITKIMDGIFMGRMHVPGHFDECVAVRHPKVENFKGKHCLIPVGLKLNDSQAIIKAEELQMSLTYFYGICVPSTCTPKDVNEILNNLNFIDFLQFHELTENDCSTDEYRGFRYEDWIAVIVIGVLLSLAAISTIYDLVHKFTYKNENSNLFLASFSIYKNGKSLFGTSKVGNELKCIFGIRFFSISWVILGHSFITYLFSFPINFADMPKYFTDESLVLINNAYVAVDSFFFLSGCLACLVFFRDISTKGNFDVLVAYIHRYIRVTPAFAFMIFLQSTIVSRLANGPFWNRSMDKVENDCRSSWWPAILYVQNYIQPEALCLGQSWYLSADMQMFWISPFILYPLLIWPSFAPFFLILIILASSITNFTIAYVNKLQPSLSLGFTTTVLTQFRDDYIALQTRMAPYFIGIATGYVICGIQAKKIRIKMSMLVAFLGWIIAFGLCGGSLFGVIRFYFYDHTPLEGSLYLAFHRVGWALGLSWIVIACVSGYGGPINHFLSLEIFQPLAKLAYCNFLLHMTLQYIRLFSTRVNQYVRKFDAVHTFFGDFCLSFLLAIPLALLLEYPFVNLDRFFFRKIKILPFPNNNNNNNKTNYKKNSLDLNKCNECKGEFDKDVEKGKDNPSFKES</sequence>
<dbReference type="InterPro" id="IPR006621">
    <property type="entry name" value="Nose-resist-to-fluoxetine_N"/>
</dbReference>
<keyword evidence="6" id="KW-1185">Reference proteome</keyword>
<feature type="transmembrane region" description="Helical" evidence="1">
    <location>
        <begin position="588"/>
        <end position="605"/>
    </location>
</feature>